<dbReference type="SUPFAM" id="SSF51735">
    <property type="entry name" value="NAD(P)-binding Rossmann-fold domains"/>
    <property type="match status" value="1"/>
</dbReference>
<dbReference type="PANTHER" id="PTHR44013">
    <property type="entry name" value="ZINC-TYPE ALCOHOL DEHYDROGENASE-LIKE PROTEIN C16A3.02C"/>
    <property type="match status" value="1"/>
</dbReference>
<evidence type="ECO:0000313" key="4">
    <source>
        <dbReference type="Proteomes" id="UP000002817"/>
    </source>
</evidence>
<name>C9QH58_VIBOR</name>
<dbReference type="InterPro" id="IPR011032">
    <property type="entry name" value="GroES-like_sf"/>
</dbReference>
<comment type="caution">
    <text evidence="3">The sequence shown here is derived from an EMBL/GenBank/DDBJ whole genome shotgun (WGS) entry which is preliminary data.</text>
</comment>
<dbReference type="OrthoDB" id="9771084at2"/>
<feature type="domain" description="Enoyl reductase (ER)" evidence="1">
    <location>
        <begin position="13"/>
        <end position="309"/>
    </location>
</feature>
<dbReference type="EMBL" id="ACZV01000004">
    <property type="protein sequence ID" value="EEX93606.1"/>
    <property type="molecule type" value="Genomic_DNA"/>
</dbReference>
<proteinExistence type="predicted"/>
<dbReference type="SUPFAM" id="SSF50129">
    <property type="entry name" value="GroES-like"/>
    <property type="match status" value="1"/>
</dbReference>
<dbReference type="InterPro" id="IPR052733">
    <property type="entry name" value="Chloroplast_QOR"/>
</dbReference>
<dbReference type="InterPro" id="IPR020843">
    <property type="entry name" value="ER"/>
</dbReference>
<dbReference type="Pfam" id="PF08240">
    <property type="entry name" value="ADH_N"/>
    <property type="match status" value="1"/>
</dbReference>
<accession>C9QH58</accession>
<evidence type="ECO:0000259" key="1">
    <source>
        <dbReference type="SMART" id="SM00829"/>
    </source>
</evidence>
<evidence type="ECO:0000313" key="2">
    <source>
        <dbReference type="EMBL" id="EEX93606.1"/>
    </source>
</evidence>
<dbReference type="Proteomes" id="UP000002817">
    <property type="component" value="Unassembled WGS sequence"/>
</dbReference>
<dbReference type="AlphaFoldDB" id="C9QH58"/>
<dbReference type="GO" id="GO:0016491">
    <property type="term" value="F:oxidoreductase activity"/>
    <property type="evidence" value="ECO:0007669"/>
    <property type="project" value="InterPro"/>
</dbReference>
<sequence>MMKGIVTSNKKTSLNTNIDIPTPKENEVLVKVQCASVNPTDIDFINGKYDLYLKLLGGFHDVRTGLEFSGIVEKEAGNFKEGDRVFGYVDLMKGMKTHQEYICINTDYIALMPKNLNFEQAAALPLGALTTLTAFTDVSDVQQGTKLLINGASGGLGVYAVQLAKILGAQTTAIAGPGQKDFLLQLGANEVYNYKETDINELQTKFDVFLDLSNKRQFKEVKPVLAGNGQFIPLEPDKQLLGFVTNLFSSKKMKYLMVSKGDHQKLTKIAKWVEQSELQVYVDSVYDLSDYEEAFKRLSNQGKQGRVVIKVAQDS</sequence>
<dbReference type="PATRIC" id="fig|675816.5.peg.3842"/>
<dbReference type="Pfam" id="PF13602">
    <property type="entry name" value="ADH_zinc_N_2"/>
    <property type="match status" value="1"/>
</dbReference>
<dbReference type="RefSeq" id="WP_004411259.1">
    <property type="nucleotide sequence ID" value="NZ_ACZV01000004.1"/>
</dbReference>
<organism evidence="3 4">
    <name type="scientific">Vibrio orientalis CIP 102891 = ATCC 33934</name>
    <dbReference type="NCBI Taxonomy" id="675816"/>
    <lineage>
        <taxon>Bacteria</taxon>
        <taxon>Pseudomonadati</taxon>
        <taxon>Pseudomonadota</taxon>
        <taxon>Gammaproteobacteria</taxon>
        <taxon>Vibrionales</taxon>
        <taxon>Vibrionaceae</taxon>
        <taxon>Vibrio</taxon>
        <taxon>Vibrio oreintalis group</taxon>
    </lineage>
</organism>
<reference evidence="2 5" key="1">
    <citation type="submission" date="2009-10" db="EMBL/GenBank/DDBJ databases">
        <authorList>
            <consortium name="Los Alamos National Laboratory (LANL)"/>
            <consortium name="National Microbial Pathogen Data Resource (NMPDR)"/>
            <person name="Munk A.C."/>
            <person name="Chertkov O."/>
            <person name="Tapia R."/>
            <person name="Green L."/>
            <person name="Rogers Y."/>
            <person name="Detter J.C."/>
            <person name="Bruce D."/>
            <person name="Brettin T.S."/>
            <person name="Colwell R.R."/>
            <person name="Huq A."/>
            <person name="Grim C.J."/>
            <person name="Hasan N.A."/>
            <person name="Bartels D."/>
            <person name="Vonstein V."/>
        </authorList>
    </citation>
    <scope>NUCLEOTIDE SEQUENCE [LARGE SCALE GENOMIC DNA]</scope>
    <source>
        <strain evidence="2 5">CIP 102891</strain>
    </source>
</reference>
<dbReference type="SMART" id="SM00829">
    <property type="entry name" value="PKS_ER"/>
    <property type="match status" value="1"/>
</dbReference>
<reference evidence="3" key="2">
    <citation type="submission" date="2011-08" db="EMBL/GenBank/DDBJ databases">
        <authorList>
            <person name="Hoffman M."/>
            <person name="Strain E.A."/>
            <person name="Brown E."/>
            <person name="Allard M.W."/>
        </authorList>
    </citation>
    <scope>NUCLEOTIDE SEQUENCE</scope>
    <source>
        <strain evidence="3">CIP 102891</strain>
    </source>
</reference>
<dbReference type="PANTHER" id="PTHR44013:SF1">
    <property type="entry name" value="ZINC-TYPE ALCOHOL DEHYDROGENASE-LIKE PROTEIN C16A3.02C"/>
    <property type="match status" value="1"/>
</dbReference>
<dbReference type="Gene3D" id="3.90.180.10">
    <property type="entry name" value="Medium-chain alcohol dehydrogenases, catalytic domain"/>
    <property type="match status" value="1"/>
</dbReference>
<protein>
    <submittedName>
        <fullName evidence="3">Ic quinone-oxidoreductase family protein</fullName>
    </submittedName>
    <submittedName>
        <fullName evidence="2">Oxidoreductase zinc-binding putative</fullName>
    </submittedName>
</protein>
<evidence type="ECO:0000313" key="3">
    <source>
        <dbReference type="EMBL" id="EGU45989.1"/>
    </source>
</evidence>
<dbReference type="Proteomes" id="UP000003515">
    <property type="component" value="Unassembled WGS sequence"/>
</dbReference>
<dbReference type="EMBL" id="AFWH01000073">
    <property type="protein sequence ID" value="EGU45989.1"/>
    <property type="molecule type" value="Genomic_DNA"/>
</dbReference>
<dbReference type="STRING" id="675816.VIA_000763"/>
<dbReference type="Gene3D" id="3.40.50.720">
    <property type="entry name" value="NAD(P)-binding Rossmann-like Domain"/>
    <property type="match status" value="1"/>
</dbReference>
<dbReference type="InterPro" id="IPR036291">
    <property type="entry name" value="NAD(P)-bd_dom_sf"/>
</dbReference>
<dbReference type="InterPro" id="IPR013154">
    <property type="entry name" value="ADH-like_N"/>
</dbReference>
<evidence type="ECO:0000313" key="5">
    <source>
        <dbReference type="Proteomes" id="UP000003515"/>
    </source>
</evidence>
<dbReference type="eggNOG" id="COG0604">
    <property type="taxonomic scope" value="Bacteria"/>
</dbReference>
<keyword evidence="5" id="KW-1185">Reference proteome</keyword>
<reference evidence="3 4" key="3">
    <citation type="journal article" date="2012" name="Int. J. Syst. Evol. Microbiol.">
        <title>Vibrio caribbeanicus sp. nov., isolated from the marine sponge Scleritoderma cyanea.</title>
        <authorList>
            <person name="Hoffmann M."/>
            <person name="Monday S.R."/>
            <person name="Allard M.W."/>
            <person name="Strain E.A."/>
            <person name="Whittaker P."/>
            <person name="Naum M."/>
            <person name="McCarthy P.J."/>
            <person name="Lopez J.V."/>
            <person name="Fischer M."/>
            <person name="Brown E.W."/>
        </authorList>
    </citation>
    <scope>NUCLEOTIDE SEQUENCE [LARGE SCALE GENOMIC DNA]</scope>
    <source>
        <strain evidence="3">CIP 102891</strain>
        <strain evidence="4">CIP 102891 / ATCC 33934</strain>
    </source>
</reference>
<dbReference type="CDD" id="cd08267">
    <property type="entry name" value="MDR1"/>
    <property type="match status" value="1"/>
</dbReference>
<gene>
    <name evidence="2" type="ORF">VIA_000763</name>
    <name evidence="3" type="ORF">VIOR3934_13112</name>
</gene>